<feature type="region of interest" description="Disordered" evidence="1">
    <location>
        <begin position="134"/>
        <end position="164"/>
    </location>
</feature>
<keyword evidence="3" id="KW-1185">Reference proteome</keyword>
<feature type="region of interest" description="Disordered" evidence="1">
    <location>
        <begin position="33"/>
        <end position="62"/>
    </location>
</feature>
<dbReference type="PANTHER" id="PTHR28110:SF1">
    <property type="entry name" value="TRANSMEMBRANE PROTEIN"/>
    <property type="match status" value="1"/>
</dbReference>
<dbReference type="PANTHER" id="PTHR28110">
    <property type="entry name" value="TRANSMEMBRANE PROTEIN"/>
    <property type="match status" value="1"/>
</dbReference>
<organism evidence="2 3">
    <name type="scientific">Oculimacula yallundae</name>
    <dbReference type="NCBI Taxonomy" id="86028"/>
    <lineage>
        <taxon>Eukaryota</taxon>
        <taxon>Fungi</taxon>
        <taxon>Dikarya</taxon>
        <taxon>Ascomycota</taxon>
        <taxon>Pezizomycotina</taxon>
        <taxon>Leotiomycetes</taxon>
        <taxon>Helotiales</taxon>
        <taxon>Ploettnerulaceae</taxon>
        <taxon>Oculimacula</taxon>
    </lineage>
</organism>
<comment type="caution">
    <text evidence="2">The sequence shown here is derived from an EMBL/GenBank/DDBJ whole genome shotgun (WGS) entry which is preliminary data.</text>
</comment>
<protein>
    <recommendedName>
        <fullName evidence="4">DUF218 domain-containing protein</fullName>
    </recommendedName>
</protein>
<reference evidence="2 3" key="1">
    <citation type="journal article" date="2024" name="Commun. Biol.">
        <title>Comparative genomic analysis of thermophilic fungi reveals convergent evolutionary adaptations and gene losses.</title>
        <authorList>
            <person name="Steindorff A.S."/>
            <person name="Aguilar-Pontes M.V."/>
            <person name="Robinson A.J."/>
            <person name="Andreopoulos B."/>
            <person name="LaButti K."/>
            <person name="Kuo A."/>
            <person name="Mondo S."/>
            <person name="Riley R."/>
            <person name="Otillar R."/>
            <person name="Haridas S."/>
            <person name="Lipzen A."/>
            <person name="Grimwood J."/>
            <person name="Schmutz J."/>
            <person name="Clum A."/>
            <person name="Reid I.D."/>
            <person name="Moisan M.C."/>
            <person name="Butler G."/>
            <person name="Nguyen T.T.M."/>
            <person name="Dewar K."/>
            <person name="Conant G."/>
            <person name="Drula E."/>
            <person name="Henrissat B."/>
            <person name="Hansel C."/>
            <person name="Singer S."/>
            <person name="Hutchinson M.I."/>
            <person name="de Vries R.P."/>
            <person name="Natvig D.O."/>
            <person name="Powell A.J."/>
            <person name="Tsang A."/>
            <person name="Grigoriev I.V."/>
        </authorList>
    </citation>
    <scope>NUCLEOTIDE SEQUENCE [LARGE SCALE GENOMIC DNA]</scope>
    <source>
        <strain evidence="2 3">CBS 494.80</strain>
    </source>
</reference>
<evidence type="ECO:0000313" key="3">
    <source>
        <dbReference type="Proteomes" id="UP001595075"/>
    </source>
</evidence>
<dbReference type="InterPro" id="IPR055323">
    <property type="entry name" value="C57A10.07/YOR238W"/>
</dbReference>
<name>A0ABR4CQI2_9HELO</name>
<gene>
    <name evidence="2" type="ORF">VTL71DRAFT_12866</name>
</gene>
<sequence length="345" mass="39230">MSSPAHSAFPTTAPPKPTHLIIVCCHAIYTGPSSPSSFPPSSSSPSSFPSSSPPHPSNPSTLSPSNWLLAPFQKDEIPTFISHIQAGLNHLVENRREALLVFSGSKTRPEVEMSEARSYLNVCEAEGYWGLLSKKRSGSEDKPKSTLDRLPNSGIRDEEDEGSIEDYQDLRSRVLMEEQALDSFHNVLFSLLLFWKKSETWPESVTIVSHEFKRARFMDLHIPALRIPRDRVTFNGIDPGYMVPENTEFDRKRADDVREGERERGFGAWEGDLLGMGAGLRGKRVQRNFWGVDQRWFQDDGDGERRRCKSAVRSRRVEWGWVGEDGRERMVIEEVLEEGRQPWEE</sequence>
<feature type="compositionally biased region" description="Basic and acidic residues" evidence="1">
    <location>
        <begin position="137"/>
        <end position="147"/>
    </location>
</feature>
<evidence type="ECO:0000256" key="1">
    <source>
        <dbReference type="SAM" id="MobiDB-lite"/>
    </source>
</evidence>
<evidence type="ECO:0000313" key="2">
    <source>
        <dbReference type="EMBL" id="KAL2071631.1"/>
    </source>
</evidence>
<accession>A0ABR4CQI2</accession>
<evidence type="ECO:0008006" key="4">
    <source>
        <dbReference type="Google" id="ProtNLM"/>
    </source>
</evidence>
<dbReference type="Proteomes" id="UP001595075">
    <property type="component" value="Unassembled WGS sequence"/>
</dbReference>
<dbReference type="EMBL" id="JAZHXI010000005">
    <property type="protein sequence ID" value="KAL2071631.1"/>
    <property type="molecule type" value="Genomic_DNA"/>
</dbReference>
<proteinExistence type="predicted"/>
<feature type="compositionally biased region" description="Low complexity" evidence="1">
    <location>
        <begin position="33"/>
        <end position="50"/>
    </location>
</feature>